<dbReference type="EMBL" id="CACTIH010005516">
    <property type="protein sequence ID" value="CAA2996077.1"/>
    <property type="molecule type" value="Genomic_DNA"/>
</dbReference>
<protein>
    <submittedName>
        <fullName evidence="1">Plasma membrane ATPase 4</fullName>
    </submittedName>
</protein>
<dbReference type="Proteomes" id="UP000594638">
    <property type="component" value="Unassembled WGS sequence"/>
</dbReference>
<reference evidence="1 2" key="1">
    <citation type="submission" date="2019-12" db="EMBL/GenBank/DDBJ databases">
        <authorList>
            <person name="Alioto T."/>
            <person name="Alioto T."/>
            <person name="Gomez Garrido J."/>
        </authorList>
    </citation>
    <scope>NUCLEOTIDE SEQUENCE [LARGE SCALE GENOMIC DNA]</scope>
</reference>
<keyword evidence="2" id="KW-1185">Reference proteome</keyword>
<dbReference type="AlphaFoldDB" id="A0A8S0SSZ9"/>
<dbReference type="OrthoDB" id="2929958at2759"/>
<dbReference type="Gene3D" id="6.10.140.890">
    <property type="match status" value="1"/>
</dbReference>
<evidence type="ECO:0000313" key="2">
    <source>
        <dbReference type="Proteomes" id="UP000594638"/>
    </source>
</evidence>
<organism evidence="1 2">
    <name type="scientific">Olea europaea subsp. europaea</name>
    <dbReference type="NCBI Taxonomy" id="158383"/>
    <lineage>
        <taxon>Eukaryota</taxon>
        <taxon>Viridiplantae</taxon>
        <taxon>Streptophyta</taxon>
        <taxon>Embryophyta</taxon>
        <taxon>Tracheophyta</taxon>
        <taxon>Spermatophyta</taxon>
        <taxon>Magnoliopsida</taxon>
        <taxon>eudicotyledons</taxon>
        <taxon>Gunneridae</taxon>
        <taxon>Pentapetalae</taxon>
        <taxon>asterids</taxon>
        <taxon>lamiids</taxon>
        <taxon>Lamiales</taxon>
        <taxon>Oleaceae</taxon>
        <taxon>Oleeae</taxon>
        <taxon>Olea</taxon>
    </lineage>
</organism>
<name>A0A8S0SSZ9_OLEEU</name>
<dbReference type="Gramene" id="OE9A019061T1">
    <property type="protein sequence ID" value="OE9A019061C1"/>
    <property type="gene ID" value="OE9A019061"/>
</dbReference>
<accession>A0A8S0SSZ9</accession>
<sequence>MIGFYDNWSRLVEAVLQREQLREIALGLSRSPSSSSLASDYSSSLEGASIKSSTNFPFHPAILGADNLREEKQSGAKMVPANRRNKWEGLRIFNAFIIKKDYGKEEKEVQVPRSRRTLHPLKTPETTNLIDDKRSHSELSQLTEQAKRRDEMARLKELHTLKGHLESIIKLKGLDFDKIQMHHTI</sequence>
<gene>
    <name evidence="1" type="ORF">OLEA9_A019061</name>
</gene>
<comment type="caution">
    <text evidence="1">The sequence shown here is derived from an EMBL/GenBank/DDBJ whole genome shotgun (WGS) entry which is preliminary data.</text>
</comment>
<evidence type="ECO:0000313" key="1">
    <source>
        <dbReference type="EMBL" id="CAA2996077.1"/>
    </source>
</evidence>
<proteinExistence type="predicted"/>